<comment type="caution">
    <text evidence="1">The sequence shown here is derived from an EMBL/GenBank/DDBJ whole genome shotgun (WGS) entry which is preliminary data.</text>
</comment>
<protein>
    <submittedName>
        <fullName evidence="1">Uncharacterized protein</fullName>
    </submittedName>
</protein>
<keyword evidence="2" id="KW-1185">Reference proteome</keyword>
<dbReference type="Proteomes" id="UP001171945">
    <property type="component" value="Unassembled WGS sequence"/>
</dbReference>
<organism evidence="1 2">
    <name type="scientific">Candidatus Marithioploca araucensis</name>
    <dbReference type="NCBI Taxonomy" id="70273"/>
    <lineage>
        <taxon>Bacteria</taxon>
        <taxon>Pseudomonadati</taxon>
        <taxon>Pseudomonadota</taxon>
        <taxon>Gammaproteobacteria</taxon>
        <taxon>Thiotrichales</taxon>
        <taxon>Thiotrichaceae</taxon>
        <taxon>Candidatus Marithioploca</taxon>
    </lineage>
</organism>
<sequence length="88" mass="9944">MLQIPIVHLMLRKGQQIGIIAAYKEYLTEKYLRKVGISENIPVCILGIENTEFSKVRSSPLAIIDVGQFEKEVVSVAKCLVNENREAR</sequence>
<name>A0ABT7VSZ1_9GAMM</name>
<gene>
    <name evidence="1" type="ORF">QUF54_04955</name>
</gene>
<accession>A0ABT7VSZ1</accession>
<evidence type="ECO:0000313" key="2">
    <source>
        <dbReference type="Proteomes" id="UP001171945"/>
    </source>
</evidence>
<dbReference type="EMBL" id="JAUCGM010000250">
    <property type="protein sequence ID" value="MDM8562686.1"/>
    <property type="molecule type" value="Genomic_DNA"/>
</dbReference>
<proteinExistence type="predicted"/>
<evidence type="ECO:0000313" key="1">
    <source>
        <dbReference type="EMBL" id="MDM8562686.1"/>
    </source>
</evidence>
<reference evidence="1" key="1">
    <citation type="submission" date="2023-06" db="EMBL/GenBank/DDBJ databases">
        <title>Uncultivated large filamentous bacteria from sulfidic sediments reveal new species and different genomic features in energy metabolism and defense.</title>
        <authorList>
            <person name="Fonseca A."/>
        </authorList>
    </citation>
    <scope>NUCLEOTIDE SEQUENCE</scope>
    <source>
        <strain evidence="1">HSG4</strain>
    </source>
</reference>